<dbReference type="InterPro" id="IPR011991">
    <property type="entry name" value="ArsR-like_HTH"/>
</dbReference>
<dbReference type="CDD" id="cd00090">
    <property type="entry name" value="HTH_ARSR"/>
    <property type="match status" value="1"/>
</dbReference>
<evidence type="ECO:0000256" key="1">
    <source>
        <dbReference type="ARBA" id="ARBA00006817"/>
    </source>
</evidence>
<dbReference type="Proteomes" id="UP001156831">
    <property type="component" value="Unassembled WGS sequence"/>
</dbReference>
<dbReference type="InterPro" id="IPR013538">
    <property type="entry name" value="ASHA1/2-like_C"/>
</dbReference>
<protein>
    <submittedName>
        <fullName evidence="3">Metalloregulator ArsR/SmtB family transcription factor</fullName>
    </submittedName>
</protein>
<dbReference type="NCBIfam" id="NF033788">
    <property type="entry name" value="HTH_metalloreg"/>
    <property type="match status" value="1"/>
</dbReference>
<accession>A0ABT6JKT6</accession>
<dbReference type="PANTHER" id="PTHR38600:SF2">
    <property type="entry name" value="SLL0088 PROTEIN"/>
    <property type="match status" value="1"/>
</dbReference>
<reference evidence="3 4" key="1">
    <citation type="submission" date="2023-04" db="EMBL/GenBank/DDBJ databases">
        <title>Luteimonas sp. M1R5S18.</title>
        <authorList>
            <person name="Sun J.-Q."/>
        </authorList>
    </citation>
    <scope>NUCLEOTIDE SEQUENCE [LARGE SCALE GENOMIC DNA]</scope>
    <source>
        <strain evidence="3 4">M1R5S18</strain>
    </source>
</reference>
<dbReference type="Pfam" id="PF12840">
    <property type="entry name" value="HTH_20"/>
    <property type="match status" value="1"/>
</dbReference>
<dbReference type="Gene3D" id="3.30.530.20">
    <property type="match status" value="1"/>
</dbReference>
<dbReference type="PANTHER" id="PTHR38600">
    <property type="entry name" value="TRANSCRIPTIONAL REGULATORY PROTEIN"/>
    <property type="match status" value="1"/>
</dbReference>
<comment type="similarity">
    <text evidence="1">Belongs to the AHA1 family.</text>
</comment>
<dbReference type="RefSeq" id="WP_280602271.1">
    <property type="nucleotide sequence ID" value="NZ_JARXRN010000027.1"/>
</dbReference>
<evidence type="ECO:0000313" key="4">
    <source>
        <dbReference type="Proteomes" id="UP001156831"/>
    </source>
</evidence>
<dbReference type="SMART" id="SM00418">
    <property type="entry name" value="HTH_ARSR"/>
    <property type="match status" value="1"/>
</dbReference>
<dbReference type="SUPFAM" id="SSF46785">
    <property type="entry name" value="Winged helix' DNA-binding domain"/>
    <property type="match status" value="1"/>
</dbReference>
<feature type="domain" description="HTH arsR-type" evidence="2">
    <location>
        <begin position="5"/>
        <end position="99"/>
    </location>
</feature>
<organism evidence="3 4">
    <name type="scientific">Luteimonas rhizosphaericola</name>
    <dbReference type="NCBI Taxonomy" id="3042024"/>
    <lineage>
        <taxon>Bacteria</taxon>
        <taxon>Pseudomonadati</taxon>
        <taxon>Pseudomonadota</taxon>
        <taxon>Gammaproteobacteria</taxon>
        <taxon>Lysobacterales</taxon>
        <taxon>Lysobacteraceae</taxon>
        <taxon>Luteimonas</taxon>
    </lineage>
</organism>
<dbReference type="InterPro" id="IPR036388">
    <property type="entry name" value="WH-like_DNA-bd_sf"/>
</dbReference>
<gene>
    <name evidence="3" type="ORF">QFW80_12290</name>
</gene>
<dbReference type="Pfam" id="PF08327">
    <property type="entry name" value="AHSA1"/>
    <property type="match status" value="1"/>
</dbReference>
<dbReference type="InterPro" id="IPR006311">
    <property type="entry name" value="TAT_signal"/>
</dbReference>
<dbReference type="InterPro" id="IPR023393">
    <property type="entry name" value="START-like_dom_sf"/>
</dbReference>
<dbReference type="SUPFAM" id="SSF55961">
    <property type="entry name" value="Bet v1-like"/>
    <property type="match status" value="1"/>
</dbReference>
<dbReference type="PROSITE" id="PS51318">
    <property type="entry name" value="TAT"/>
    <property type="match status" value="1"/>
</dbReference>
<proteinExistence type="inferred from homology"/>
<name>A0ABT6JKT6_9GAMM</name>
<comment type="caution">
    <text evidence="3">The sequence shown here is derived from an EMBL/GenBank/DDBJ whole genome shotgun (WGS) entry which is preliminary data.</text>
</comment>
<dbReference type="Gene3D" id="1.10.10.10">
    <property type="entry name" value="Winged helix-like DNA-binding domain superfamily/Winged helix DNA-binding domain"/>
    <property type="match status" value="1"/>
</dbReference>
<sequence>MDDPALPADGLPLDGVFHALSDPTRRAMLRALAAGPHSVGALAAPFEISLAAASKHVRALERAGLLARQVQGRTHRCTLQAGGLARAAAWLRGCAPPAPPAPPDPAPCRTPGDLPMALTQDPVARATMLIRRPPAEVYAAFVDPAVTTRFWFSRASGPLVPDATVTWHWDDYGASGEVRVVALEPGERIAIEWPTPVEWRFTPHGDDATFVAITASGFEGSDDEKVAQALDSTEGFNLVVAACKAWLEHGIDLRLVADKAPDAHVGAAARA</sequence>
<dbReference type="EMBL" id="JARXRN010000027">
    <property type="protein sequence ID" value="MDH5831293.1"/>
    <property type="molecule type" value="Genomic_DNA"/>
</dbReference>
<dbReference type="InterPro" id="IPR001845">
    <property type="entry name" value="HTH_ArsR_DNA-bd_dom"/>
</dbReference>
<dbReference type="PROSITE" id="PS50987">
    <property type="entry name" value="HTH_ARSR_2"/>
    <property type="match status" value="1"/>
</dbReference>
<evidence type="ECO:0000259" key="2">
    <source>
        <dbReference type="PROSITE" id="PS50987"/>
    </source>
</evidence>
<dbReference type="InterPro" id="IPR036390">
    <property type="entry name" value="WH_DNA-bd_sf"/>
</dbReference>
<keyword evidence="4" id="KW-1185">Reference proteome</keyword>
<evidence type="ECO:0000313" key="3">
    <source>
        <dbReference type="EMBL" id="MDH5831293.1"/>
    </source>
</evidence>
<dbReference type="CDD" id="cd08901">
    <property type="entry name" value="SRPBCC_CalC_Aha1-like_8"/>
    <property type="match status" value="1"/>
</dbReference>